<sequence>MRVGLSMSGLRVGAASVNINPPMGLRKGGFRLFGEPITSIDDNMELGVAVLQSKGATIAIIGCDLGSATREESHEFRDTVAEILKIDRSHVLFNLSHNHSAATLRANNGSPSNEEDFPLVNEYQNGLIEKIAQCTRSALANMKDARMAHAWGAADLNVYRREWNNGQDILGEVIGHPIDDSVGVIRFDDLSGKAIVTFFRYSCHPVVNGAASTTLSADFPGPARKLVEEKVGGIGIFLQGCGGNVNPKVGIGYEKDCSESVYRVGTALGAEVVRIALGLNTHRFQGERTTLNNVPNILFKPWQERTDHPEVTLAGAEEVVKFRFSPLPDEKHLREQEAHWRKEIEDRVARGALSWEIRSAKTTYAWVAATLARLSDPNPTDDFLAHAIRIGDIALVGLGVEAFFQTGEEIRAKSPMPETFVLGYSNGTIMYLPRKEDFPEGGWKYPNTHALPDLLPQVYCQPALWHPDSEQEAVAAALRALERVASA</sequence>
<proteinExistence type="predicted"/>
<protein>
    <submittedName>
        <fullName evidence="1">Unannotated protein</fullName>
    </submittedName>
</protein>
<name>A0A6J5YT35_9ZZZZ</name>
<gene>
    <name evidence="1" type="ORF">UFOPK3574_00314</name>
</gene>
<organism evidence="1">
    <name type="scientific">freshwater metagenome</name>
    <dbReference type="NCBI Taxonomy" id="449393"/>
    <lineage>
        <taxon>unclassified sequences</taxon>
        <taxon>metagenomes</taxon>
        <taxon>ecological metagenomes</taxon>
    </lineage>
</organism>
<reference evidence="1" key="1">
    <citation type="submission" date="2020-05" db="EMBL/GenBank/DDBJ databases">
        <authorList>
            <person name="Chiriac C."/>
            <person name="Salcher M."/>
            <person name="Ghai R."/>
            <person name="Kavagutti S V."/>
        </authorList>
    </citation>
    <scope>NUCLEOTIDE SEQUENCE</scope>
</reference>
<dbReference type="AlphaFoldDB" id="A0A6J5YT35"/>
<dbReference type="EMBL" id="CAESAF010000017">
    <property type="protein sequence ID" value="CAB4332686.1"/>
    <property type="molecule type" value="Genomic_DNA"/>
</dbReference>
<evidence type="ECO:0000313" key="1">
    <source>
        <dbReference type="EMBL" id="CAB4332686.1"/>
    </source>
</evidence>
<accession>A0A6J5YT35</accession>